<evidence type="ECO:0000256" key="2">
    <source>
        <dbReference type="ARBA" id="ARBA00001913"/>
    </source>
</evidence>
<feature type="chain" id="PRO_5039719636" description="Alpha-amylase" evidence="13">
    <location>
        <begin position="33"/>
        <end position="663"/>
    </location>
</feature>
<dbReference type="PRINTS" id="PR00110">
    <property type="entry name" value="ALPHAAMYLASE"/>
</dbReference>
<evidence type="ECO:0000256" key="10">
    <source>
        <dbReference type="ARBA" id="ARBA00023295"/>
    </source>
</evidence>
<evidence type="ECO:0000313" key="16">
    <source>
        <dbReference type="Proteomes" id="UP000823895"/>
    </source>
</evidence>
<comment type="cofactor">
    <cofactor evidence="2">
        <name>Ca(2+)</name>
        <dbReference type="ChEBI" id="CHEBI:29108"/>
    </cofactor>
</comment>
<dbReference type="Gene3D" id="3.20.20.80">
    <property type="entry name" value="Glycosidases"/>
    <property type="match status" value="1"/>
</dbReference>
<organism evidence="15 16">
    <name type="scientific">Candidatus Mediterraneibacter gallistercoris</name>
    <dbReference type="NCBI Taxonomy" id="2838671"/>
    <lineage>
        <taxon>Bacteria</taxon>
        <taxon>Bacillati</taxon>
        <taxon>Bacillota</taxon>
        <taxon>Clostridia</taxon>
        <taxon>Lachnospirales</taxon>
        <taxon>Lachnospiraceae</taxon>
        <taxon>Mediterraneibacter</taxon>
    </lineage>
</organism>
<evidence type="ECO:0000256" key="5">
    <source>
        <dbReference type="ARBA" id="ARBA00022723"/>
    </source>
</evidence>
<dbReference type="Pfam" id="PF00128">
    <property type="entry name" value="Alpha-amylase"/>
    <property type="match status" value="1"/>
</dbReference>
<sequence>MKKIYKRIANLISMFLCMVLIFTILPAIPASAATSLRGEFIYQIMVDRFYDGDPTNNATGEAFRYTENTQDDFRYMHGGDWQGIIDKIPYIKGMGYTAIWISPVSDPQLWGIPDANGTQWPTAYHGYNVYDPNRANRYFGAEDPQESKEILKELVDTCHENGIKVIIDVVPNHVGDYLQGTGSDAHYLTDSSGLKDGTQLQPVAPFNNVQWYHNLGDINWDLEHPHTAESTQMLEDHDLGGLDDIDLDNEAAKNAIYDSIKDWFTYTGADAARVDAAKCMKPSDIHELQEYLGVATFGENFDMDVSFVKDWVGDNAETGMLDFPLFQAIVNDFAYGQNFNNTSELSIQAVFDQDWMYGDHLNDMVTFIDNHDRNRFLTEAGGDVDKLHNALTFIYTARGIPVVFQGTEQNRGNANGQTISGIADTWNRWSMQTKDANGNVTKDYFDTSTDTYQLIADLNGLRSQYEALANGTQREMWTSMHTYAFSRRVDSGENEGQELICAFHNAEGTETTTMSIRAESSITPGTTLVNVFNPNDKITVSSDNKITISLTGNSSKIYAVDEDADPLVPVTFTVNNATTNWGENVYITGNCDELGNWDPEKAVGPAECPDYPTWTLTAYLPAGSNIEFKAIKKDESGNVTWQDGGNRTYTVPASGVGQISINW</sequence>
<evidence type="ECO:0000259" key="14">
    <source>
        <dbReference type="PROSITE" id="PS51166"/>
    </source>
</evidence>
<dbReference type="InterPro" id="IPR013780">
    <property type="entry name" value="Glyco_hydro_b"/>
</dbReference>
<reference evidence="15" key="2">
    <citation type="submission" date="2021-04" db="EMBL/GenBank/DDBJ databases">
        <authorList>
            <person name="Gilroy R."/>
        </authorList>
    </citation>
    <scope>NUCLEOTIDE SEQUENCE</scope>
    <source>
        <strain evidence="15">CHK165-2605</strain>
    </source>
</reference>
<keyword evidence="10 12" id="KW-0326">Glycosidase</keyword>
<name>A0A9D2T1B1_9FIRM</name>
<evidence type="ECO:0000313" key="15">
    <source>
        <dbReference type="EMBL" id="HJC43453.1"/>
    </source>
</evidence>
<evidence type="ECO:0000256" key="7">
    <source>
        <dbReference type="ARBA" id="ARBA00022801"/>
    </source>
</evidence>
<dbReference type="InterPro" id="IPR013783">
    <property type="entry name" value="Ig-like_fold"/>
</dbReference>
<dbReference type="EMBL" id="DWWI01000154">
    <property type="protein sequence ID" value="HJC43453.1"/>
    <property type="molecule type" value="Genomic_DNA"/>
</dbReference>
<dbReference type="GO" id="GO:2001070">
    <property type="term" value="F:starch binding"/>
    <property type="evidence" value="ECO:0007669"/>
    <property type="project" value="InterPro"/>
</dbReference>
<dbReference type="SUPFAM" id="SSF49452">
    <property type="entry name" value="Starch-binding domain-like"/>
    <property type="match status" value="1"/>
</dbReference>
<evidence type="ECO:0000256" key="4">
    <source>
        <dbReference type="ARBA" id="ARBA00012595"/>
    </source>
</evidence>
<comment type="similarity">
    <text evidence="3 11">Belongs to the glycosyl hydrolase 13 family.</text>
</comment>
<dbReference type="EC" id="3.2.1.1" evidence="4 12"/>
<keyword evidence="7 12" id="KW-0378">Hydrolase</keyword>
<dbReference type="SUPFAM" id="SSF51445">
    <property type="entry name" value="(Trans)glycosidases"/>
    <property type="match status" value="1"/>
</dbReference>
<evidence type="ECO:0000256" key="12">
    <source>
        <dbReference type="RuleBase" id="RU361134"/>
    </source>
</evidence>
<protein>
    <recommendedName>
        <fullName evidence="4 12">Alpha-amylase</fullName>
        <ecNumber evidence="4 12">3.2.1.1</ecNumber>
    </recommendedName>
</protein>
<evidence type="ECO:0000256" key="9">
    <source>
        <dbReference type="ARBA" id="ARBA00023277"/>
    </source>
</evidence>
<dbReference type="InterPro" id="IPR006046">
    <property type="entry name" value="Alpha_amylase"/>
</dbReference>
<evidence type="ECO:0000256" key="13">
    <source>
        <dbReference type="SAM" id="SignalP"/>
    </source>
</evidence>
<proteinExistence type="inferred from homology"/>
<accession>A0A9D2T1B1</accession>
<dbReference type="Gene3D" id="2.60.40.1180">
    <property type="entry name" value="Golgi alpha-mannosidase II"/>
    <property type="match status" value="1"/>
</dbReference>
<comment type="catalytic activity">
    <reaction evidence="1 12">
        <text>Endohydrolysis of (1-&gt;4)-alpha-D-glucosidic linkages in polysaccharides containing three or more (1-&gt;4)-alpha-linked D-glucose units.</text>
        <dbReference type="EC" id="3.2.1.1"/>
    </reaction>
</comment>
<dbReference type="PANTHER" id="PTHR10357:SF215">
    <property type="entry name" value="ALPHA-AMYLASE 1"/>
    <property type="match status" value="1"/>
</dbReference>
<keyword evidence="8" id="KW-0106">Calcium</keyword>
<feature type="domain" description="CBM20" evidence="14">
    <location>
        <begin position="562"/>
        <end position="663"/>
    </location>
</feature>
<dbReference type="GO" id="GO:0005975">
    <property type="term" value="P:carbohydrate metabolic process"/>
    <property type="evidence" value="ECO:0007669"/>
    <property type="project" value="InterPro"/>
</dbReference>
<keyword evidence="9 12" id="KW-0119">Carbohydrate metabolism</keyword>
<dbReference type="GO" id="GO:0005509">
    <property type="term" value="F:calcium ion binding"/>
    <property type="evidence" value="ECO:0007669"/>
    <property type="project" value="InterPro"/>
</dbReference>
<dbReference type="InterPro" id="IPR006047">
    <property type="entry name" value="GH13_cat_dom"/>
</dbReference>
<dbReference type="InterPro" id="IPR013784">
    <property type="entry name" value="Carb-bd-like_fold"/>
</dbReference>
<dbReference type="PANTHER" id="PTHR10357">
    <property type="entry name" value="ALPHA-AMYLASE FAMILY MEMBER"/>
    <property type="match status" value="1"/>
</dbReference>
<keyword evidence="6 13" id="KW-0732">Signal</keyword>
<dbReference type="GO" id="GO:0004556">
    <property type="term" value="F:alpha-amylase activity"/>
    <property type="evidence" value="ECO:0007669"/>
    <property type="project" value="UniProtKB-UniRule"/>
</dbReference>
<dbReference type="Gene3D" id="2.60.40.10">
    <property type="entry name" value="Immunoglobulins"/>
    <property type="match status" value="1"/>
</dbReference>
<feature type="signal peptide" evidence="13">
    <location>
        <begin position="1"/>
        <end position="32"/>
    </location>
</feature>
<reference evidence="15" key="1">
    <citation type="journal article" date="2021" name="PeerJ">
        <title>Extensive microbial diversity within the chicken gut microbiome revealed by metagenomics and culture.</title>
        <authorList>
            <person name="Gilroy R."/>
            <person name="Ravi A."/>
            <person name="Getino M."/>
            <person name="Pursley I."/>
            <person name="Horton D.L."/>
            <person name="Alikhan N.F."/>
            <person name="Baker D."/>
            <person name="Gharbi K."/>
            <person name="Hall N."/>
            <person name="Watson M."/>
            <person name="Adriaenssens E.M."/>
            <person name="Foster-Nyarko E."/>
            <person name="Jarju S."/>
            <person name="Secka A."/>
            <person name="Antonio M."/>
            <person name="Oren A."/>
            <person name="Chaudhuri R.R."/>
            <person name="La Ragione R."/>
            <person name="Hildebrand F."/>
            <person name="Pallen M.J."/>
        </authorList>
    </citation>
    <scope>NUCLEOTIDE SEQUENCE</scope>
    <source>
        <strain evidence="15">CHK165-2605</strain>
    </source>
</reference>
<dbReference type="InterPro" id="IPR013777">
    <property type="entry name" value="A-amylase-like"/>
</dbReference>
<dbReference type="Proteomes" id="UP000823895">
    <property type="component" value="Unassembled WGS sequence"/>
</dbReference>
<evidence type="ECO:0000256" key="1">
    <source>
        <dbReference type="ARBA" id="ARBA00000548"/>
    </source>
</evidence>
<dbReference type="PIRSF" id="PIRSF001024">
    <property type="entry name" value="Alph-amyl_fung"/>
    <property type="match status" value="1"/>
</dbReference>
<keyword evidence="5" id="KW-0479">Metal-binding</keyword>
<dbReference type="SMART" id="SM01065">
    <property type="entry name" value="CBM_2"/>
    <property type="match status" value="1"/>
</dbReference>
<evidence type="ECO:0000256" key="11">
    <source>
        <dbReference type="RuleBase" id="RU003615"/>
    </source>
</evidence>
<evidence type="ECO:0000256" key="6">
    <source>
        <dbReference type="ARBA" id="ARBA00022729"/>
    </source>
</evidence>
<evidence type="ECO:0000256" key="3">
    <source>
        <dbReference type="ARBA" id="ARBA00008061"/>
    </source>
</evidence>
<dbReference type="InterPro" id="IPR002044">
    <property type="entry name" value="CBM20"/>
</dbReference>
<dbReference type="PROSITE" id="PS51166">
    <property type="entry name" value="CBM20"/>
    <property type="match status" value="1"/>
</dbReference>
<comment type="caution">
    <text evidence="15">The sequence shown here is derived from an EMBL/GenBank/DDBJ whole genome shotgun (WGS) entry which is preliminary data.</text>
</comment>
<gene>
    <name evidence="15" type="ORF">H9756_07210</name>
</gene>
<dbReference type="SMART" id="SM00642">
    <property type="entry name" value="Aamy"/>
    <property type="match status" value="1"/>
</dbReference>
<dbReference type="Pfam" id="PF00686">
    <property type="entry name" value="CBM_20"/>
    <property type="match status" value="1"/>
</dbReference>
<dbReference type="InterPro" id="IPR017853">
    <property type="entry name" value="GH"/>
</dbReference>
<evidence type="ECO:0000256" key="8">
    <source>
        <dbReference type="ARBA" id="ARBA00022837"/>
    </source>
</evidence>
<dbReference type="AlphaFoldDB" id="A0A9D2T1B1"/>